<protein>
    <submittedName>
        <fullName evidence="4">RNA polymerase sigma factor</fullName>
    </submittedName>
</protein>
<dbReference type="PANTHER" id="PTHR43133">
    <property type="entry name" value="RNA POLYMERASE ECF-TYPE SIGMA FACTO"/>
    <property type="match status" value="1"/>
</dbReference>
<gene>
    <name evidence="4" type="ORF">ACFPMF_00475</name>
</gene>
<comment type="caution">
    <text evidence="4">The sequence shown here is derived from an EMBL/GenBank/DDBJ whole genome shotgun (WGS) entry which is preliminary data.</text>
</comment>
<evidence type="ECO:0000256" key="3">
    <source>
        <dbReference type="ARBA" id="ARBA00023163"/>
    </source>
</evidence>
<dbReference type="PANTHER" id="PTHR43133:SF46">
    <property type="entry name" value="RNA POLYMERASE SIGMA-70 FACTOR ECF SUBFAMILY"/>
    <property type="match status" value="1"/>
</dbReference>
<name>A0ABW0I5F8_9BACT</name>
<dbReference type="EMBL" id="JBHSMA010000001">
    <property type="protein sequence ID" value="MFC5407763.1"/>
    <property type="molecule type" value="Genomic_DNA"/>
</dbReference>
<dbReference type="Gene3D" id="1.10.1740.10">
    <property type="match status" value="1"/>
</dbReference>
<keyword evidence="2" id="KW-0731">Sigma factor</keyword>
<dbReference type="Proteomes" id="UP001596106">
    <property type="component" value="Unassembled WGS sequence"/>
</dbReference>
<evidence type="ECO:0000313" key="5">
    <source>
        <dbReference type="Proteomes" id="UP001596106"/>
    </source>
</evidence>
<keyword evidence="1" id="KW-0805">Transcription regulation</keyword>
<reference evidence="5" key="1">
    <citation type="journal article" date="2019" name="Int. J. Syst. Evol. Microbiol.">
        <title>The Global Catalogue of Microorganisms (GCM) 10K type strain sequencing project: providing services to taxonomists for standard genome sequencing and annotation.</title>
        <authorList>
            <consortium name="The Broad Institute Genomics Platform"/>
            <consortium name="The Broad Institute Genome Sequencing Center for Infectious Disease"/>
            <person name="Wu L."/>
            <person name="Ma J."/>
        </authorList>
    </citation>
    <scope>NUCLEOTIDE SEQUENCE [LARGE SCALE GENOMIC DNA]</scope>
    <source>
        <strain evidence="5">CCUG 55250</strain>
    </source>
</reference>
<evidence type="ECO:0000256" key="2">
    <source>
        <dbReference type="ARBA" id="ARBA00023082"/>
    </source>
</evidence>
<organism evidence="4 5">
    <name type="scientific">Larkinella bovis</name>
    <dbReference type="NCBI Taxonomy" id="683041"/>
    <lineage>
        <taxon>Bacteria</taxon>
        <taxon>Pseudomonadati</taxon>
        <taxon>Bacteroidota</taxon>
        <taxon>Cytophagia</taxon>
        <taxon>Cytophagales</taxon>
        <taxon>Spirosomataceae</taxon>
        <taxon>Larkinella</taxon>
    </lineage>
</organism>
<proteinExistence type="predicted"/>
<accession>A0ABW0I5F8</accession>
<dbReference type="InterPro" id="IPR013325">
    <property type="entry name" value="RNA_pol_sigma_r2"/>
</dbReference>
<sequence length="186" mass="21802">MNITTQHPAMQEALMTDREQTLERIYARTYPMVRHYIREHGGTEEDAKDMFHEAMILFYEKTVHDQLTLTSSASTYLMGICKNLWRQQLDKPTGRVALTDAQAEIRWEEPDMGDRQPSLTLMTFVDQLGQTCKSILVSFYYFGQRLEQIAAWHGYQNIRTATVQKYKCLERLRKAVSHLSIENFRS</sequence>
<dbReference type="InterPro" id="IPR039425">
    <property type="entry name" value="RNA_pol_sigma-70-like"/>
</dbReference>
<keyword evidence="5" id="KW-1185">Reference proteome</keyword>
<evidence type="ECO:0000313" key="4">
    <source>
        <dbReference type="EMBL" id="MFC5407763.1"/>
    </source>
</evidence>
<evidence type="ECO:0000256" key="1">
    <source>
        <dbReference type="ARBA" id="ARBA00023015"/>
    </source>
</evidence>
<dbReference type="SUPFAM" id="SSF88946">
    <property type="entry name" value="Sigma2 domain of RNA polymerase sigma factors"/>
    <property type="match status" value="1"/>
</dbReference>
<dbReference type="RefSeq" id="WP_379840447.1">
    <property type="nucleotide sequence ID" value="NZ_JBHSMA010000001.1"/>
</dbReference>
<keyword evidence="3" id="KW-0804">Transcription</keyword>